<proteinExistence type="predicted"/>
<feature type="compositionally biased region" description="Basic and acidic residues" evidence="1">
    <location>
        <begin position="182"/>
        <end position="192"/>
    </location>
</feature>
<gene>
    <name evidence="3" type="ORF">L596_017205</name>
</gene>
<dbReference type="GO" id="GO:0005096">
    <property type="term" value="F:GTPase activator activity"/>
    <property type="evidence" value="ECO:0007669"/>
    <property type="project" value="TreeGrafter"/>
</dbReference>
<dbReference type="InterPro" id="IPR008936">
    <property type="entry name" value="Rho_GTPase_activation_prot"/>
</dbReference>
<dbReference type="AlphaFoldDB" id="A0A4U5N1N2"/>
<evidence type="ECO:0000313" key="3">
    <source>
        <dbReference type="EMBL" id="TKR75993.1"/>
    </source>
</evidence>
<dbReference type="PROSITE" id="PS50238">
    <property type="entry name" value="RHOGAP"/>
    <property type="match status" value="1"/>
</dbReference>
<dbReference type="GO" id="GO:0035023">
    <property type="term" value="P:regulation of Rho protein signal transduction"/>
    <property type="evidence" value="ECO:0007669"/>
    <property type="project" value="TreeGrafter"/>
</dbReference>
<name>A0A4U5N1N2_STECR</name>
<dbReference type="Pfam" id="PF00620">
    <property type="entry name" value="RhoGAP"/>
    <property type="match status" value="1"/>
</dbReference>
<reference evidence="3 4" key="1">
    <citation type="journal article" date="2015" name="Genome Biol.">
        <title>Comparative genomics of Steinernema reveals deeply conserved gene regulatory networks.</title>
        <authorList>
            <person name="Dillman A.R."/>
            <person name="Macchietto M."/>
            <person name="Porter C.F."/>
            <person name="Rogers A."/>
            <person name="Williams B."/>
            <person name="Antoshechkin I."/>
            <person name="Lee M.M."/>
            <person name="Goodwin Z."/>
            <person name="Lu X."/>
            <person name="Lewis E.E."/>
            <person name="Goodrich-Blair H."/>
            <person name="Stock S.P."/>
            <person name="Adams B.J."/>
            <person name="Sternberg P.W."/>
            <person name="Mortazavi A."/>
        </authorList>
    </citation>
    <scope>NUCLEOTIDE SEQUENCE [LARGE SCALE GENOMIC DNA]</scope>
    <source>
        <strain evidence="3 4">ALL</strain>
    </source>
</reference>
<dbReference type="STRING" id="34508.A0A4U5N1N2"/>
<feature type="compositionally biased region" description="Low complexity" evidence="1">
    <location>
        <begin position="123"/>
        <end position="137"/>
    </location>
</feature>
<dbReference type="InterPro" id="IPR000198">
    <property type="entry name" value="RhoGAP_dom"/>
</dbReference>
<dbReference type="SMART" id="SM00324">
    <property type="entry name" value="RhoGAP"/>
    <property type="match status" value="1"/>
</dbReference>
<comment type="caution">
    <text evidence="3">The sequence shown here is derived from an EMBL/GenBank/DDBJ whole genome shotgun (WGS) entry which is preliminary data.</text>
</comment>
<evidence type="ECO:0000259" key="2">
    <source>
        <dbReference type="PROSITE" id="PS50238"/>
    </source>
</evidence>
<dbReference type="PANTHER" id="PTHR12659">
    <property type="entry name" value="RHO-TYPE GTPASE ACTIVATING PROTEIN"/>
    <property type="match status" value="1"/>
</dbReference>
<dbReference type="OrthoDB" id="10003330at2759"/>
<feature type="region of interest" description="Disordered" evidence="1">
    <location>
        <begin position="22"/>
        <end position="62"/>
    </location>
</feature>
<protein>
    <recommendedName>
        <fullName evidence="2">Rho-GAP domain-containing protein</fullName>
    </recommendedName>
</protein>
<feature type="domain" description="Rho-GAP" evidence="2">
    <location>
        <begin position="366"/>
        <end position="582"/>
    </location>
</feature>
<accession>A0A4U5N1N2</accession>
<dbReference type="SUPFAM" id="SSF55961">
    <property type="entry name" value="Bet v1-like"/>
    <property type="match status" value="1"/>
</dbReference>
<dbReference type="Gene3D" id="3.30.530.20">
    <property type="match status" value="1"/>
</dbReference>
<dbReference type="Gene3D" id="1.10.555.10">
    <property type="entry name" value="Rho GTPase activation protein"/>
    <property type="match status" value="1"/>
</dbReference>
<dbReference type="PANTHER" id="PTHR12659:SF7">
    <property type="entry name" value="CROSSVEINLESS C, ISOFORM C"/>
    <property type="match status" value="1"/>
</dbReference>
<reference evidence="3 4" key="2">
    <citation type="journal article" date="2019" name="G3 (Bethesda)">
        <title>Hybrid Assembly of the Genome of the Entomopathogenic Nematode Steinernema carpocapsae Identifies the X-Chromosome.</title>
        <authorList>
            <person name="Serra L."/>
            <person name="Macchietto M."/>
            <person name="Macias-Munoz A."/>
            <person name="McGill C.J."/>
            <person name="Rodriguez I.M."/>
            <person name="Rodriguez B."/>
            <person name="Murad R."/>
            <person name="Mortazavi A."/>
        </authorList>
    </citation>
    <scope>NUCLEOTIDE SEQUENCE [LARGE SCALE GENOMIC DNA]</scope>
    <source>
        <strain evidence="3 4">ALL</strain>
    </source>
</reference>
<dbReference type="GO" id="GO:0030036">
    <property type="term" value="P:actin cytoskeleton organization"/>
    <property type="evidence" value="ECO:0007669"/>
    <property type="project" value="TreeGrafter"/>
</dbReference>
<organism evidence="3 4">
    <name type="scientific">Steinernema carpocapsae</name>
    <name type="common">Entomopathogenic nematode</name>
    <dbReference type="NCBI Taxonomy" id="34508"/>
    <lineage>
        <taxon>Eukaryota</taxon>
        <taxon>Metazoa</taxon>
        <taxon>Ecdysozoa</taxon>
        <taxon>Nematoda</taxon>
        <taxon>Chromadorea</taxon>
        <taxon>Rhabditida</taxon>
        <taxon>Tylenchina</taxon>
        <taxon>Panagrolaimomorpha</taxon>
        <taxon>Strongyloidoidea</taxon>
        <taxon>Steinernematidae</taxon>
        <taxon>Steinernema</taxon>
    </lineage>
</organism>
<evidence type="ECO:0000256" key="1">
    <source>
        <dbReference type="SAM" id="MobiDB-lite"/>
    </source>
</evidence>
<keyword evidence="4" id="KW-1185">Reference proteome</keyword>
<sequence length="837" mass="94016">MSHLASFTHLIIPHTSCKCVTTRRPSQNHRLAGPFPRPLRRSDSDPIAPLTPYDNGDGDGQKRDVIDIDDCIAEMLDCANELANLGVVSRRPQYLHLQHPKQQQQPSHLGLRNDADHPEGLLSHSTPSSSITATTPLGTATTINDSLLSDNSSFFGDAEMSSASSEASFGSGSPGKGLLTTWKKETSVRSSEEGSGGAESPFSHGSTSKRLIVNDDGYYTHISASGMSAVSSFSPAAPAEYDYPPILRQDRNPVLNIKKRISKLFLTERFDNNDNNNVYDLDTLPAEVIDGLRLCGQRKLQTYSANGSDEPADGKNAENRKNAVMKNVQKFLRSVRKAGSSSSAPTIAGPKKILQQFSDIQLIFGTSLCHIQVATCGNQVLPTCIMEVIRFLESTGSQCEGIFRRNGTDSGKRALLLKCERAAINAPVFVRDNELTLAQTHDACALLRQYLRELPDRIINDAACEHLFRIPRDVNGDALLEMIKYCVWLLPEEHIDVLRIILKMLNTIKENSKVNYMDAKNLAVCMVPSLFTLSTNRITVSSASKRRRTVGGSGLPDSRELAEYEIGQKVLMLMIDRYQEVFTISPQMASPSLKCLPDLEVGFDGDGKFHIGREALAHMDETVRPLFKDLERNWREWINEKEWCDVDLAWKDCPNRMRQWKGSIYIDAPAKCVYKKLASERSRFEPNVTTWKTVFSKDSKTELVHAVYRHPQNDCERHGLFLRFRQFRSCSYSKYPGTFFIAERSARADEFTEKMSGPRTPWINLYQSVFLIVHEGAGTRIYHISEVDFKGRSSQWYESRYAPHIVKRLHMIRDAFQASLFVDDLKNGSSYSRSLMS</sequence>
<dbReference type="SUPFAM" id="SSF48350">
    <property type="entry name" value="GTPase activation domain, GAP"/>
    <property type="match status" value="1"/>
</dbReference>
<feature type="compositionally biased region" description="Low complexity" evidence="1">
    <location>
        <begin position="97"/>
        <end position="109"/>
    </location>
</feature>
<feature type="region of interest" description="Disordered" evidence="1">
    <location>
        <begin position="163"/>
        <end position="208"/>
    </location>
</feature>
<dbReference type="Proteomes" id="UP000298663">
    <property type="component" value="Unassembled WGS sequence"/>
</dbReference>
<dbReference type="EMBL" id="AZBU02000005">
    <property type="protein sequence ID" value="TKR75993.1"/>
    <property type="molecule type" value="Genomic_DNA"/>
</dbReference>
<dbReference type="GO" id="GO:0007165">
    <property type="term" value="P:signal transduction"/>
    <property type="evidence" value="ECO:0007669"/>
    <property type="project" value="InterPro"/>
</dbReference>
<feature type="region of interest" description="Disordered" evidence="1">
    <location>
        <begin position="97"/>
        <end position="137"/>
    </location>
</feature>
<evidence type="ECO:0000313" key="4">
    <source>
        <dbReference type="Proteomes" id="UP000298663"/>
    </source>
</evidence>
<dbReference type="InterPro" id="IPR023393">
    <property type="entry name" value="START-like_dom_sf"/>
</dbReference>